<dbReference type="Proteomes" id="UP000006727">
    <property type="component" value="Chromosome 23"/>
</dbReference>
<protein>
    <submittedName>
        <fullName evidence="1 2">Uncharacterized protein</fullName>
    </submittedName>
</protein>
<organism evidence="1">
    <name type="scientific">Physcomitrium patens</name>
    <name type="common">Spreading-leaved earth moss</name>
    <name type="synonym">Physcomitrella patens</name>
    <dbReference type="NCBI Taxonomy" id="3218"/>
    <lineage>
        <taxon>Eukaryota</taxon>
        <taxon>Viridiplantae</taxon>
        <taxon>Streptophyta</taxon>
        <taxon>Embryophyta</taxon>
        <taxon>Bryophyta</taxon>
        <taxon>Bryophytina</taxon>
        <taxon>Bryopsida</taxon>
        <taxon>Funariidae</taxon>
        <taxon>Funariales</taxon>
        <taxon>Funariaceae</taxon>
        <taxon>Physcomitrium</taxon>
    </lineage>
</organism>
<dbReference type="EMBL" id="ABEU02000023">
    <property type="protein sequence ID" value="PNR29601.1"/>
    <property type="molecule type" value="Genomic_DNA"/>
</dbReference>
<gene>
    <name evidence="1" type="ORF">PHYPA_028295</name>
</gene>
<dbReference type="InParanoid" id="A0A2K1IK05"/>
<proteinExistence type="predicted"/>
<dbReference type="EnsemblPlants" id="Pp3c23_19120V3.1">
    <property type="protein sequence ID" value="Pp3c23_19120V3.1"/>
    <property type="gene ID" value="Pp3c23_19120"/>
</dbReference>
<dbReference type="AlphaFoldDB" id="A0A2K1IK05"/>
<evidence type="ECO:0000313" key="3">
    <source>
        <dbReference type="Proteomes" id="UP000006727"/>
    </source>
</evidence>
<sequence>MDYGVKFRNRKPYHDTPETLVKRYSRQSYSRWVSWMGIKTCSFSVRKRRTASSMLCQWEVDIAIQLQFFCINSIPQT</sequence>
<reference evidence="2" key="3">
    <citation type="submission" date="2020-12" db="UniProtKB">
        <authorList>
            <consortium name="EnsemblPlants"/>
        </authorList>
    </citation>
    <scope>IDENTIFICATION</scope>
</reference>
<reference evidence="1 3" key="2">
    <citation type="journal article" date="2018" name="Plant J.">
        <title>The Physcomitrella patens chromosome-scale assembly reveals moss genome structure and evolution.</title>
        <authorList>
            <person name="Lang D."/>
            <person name="Ullrich K.K."/>
            <person name="Murat F."/>
            <person name="Fuchs J."/>
            <person name="Jenkins J."/>
            <person name="Haas F.B."/>
            <person name="Piednoel M."/>
            <person name="Gundlach H."/>
            <person name="Van Bel M."/>
            <person name="Meyberg R."/>
            <person name="Vives C."/>
            <person name="Morata J."/>
            <person name="Symeonidi A."/>
            <person name="Hiss M."/>
            <person name="Muchero W."/>
            <person name="Kamisugi Y."/>
            <person name="Saleh O."/>
            <person name="Blanc G."/>
            <person name="Decker E.L."/>
            <person name="van Gessel N."/>
            <person name="Grimwood J."/>
            <person name="Hayes R.D."/>
            <person name="Graham S.W."/>
            <person name="Gunter L.E."/>
            <person name="McDaniel S.F."/>
            <person name="Hoernstein S.N.W."/>
            <person name="Larsson A."/>
            <person name="Li F.W."/>
            <person name="Perroud P.F."/>
            <person name="Phillips J."/>
            <person name="Ranjan P."/>
            <person name="Rokshar D.S."/>
            <person name="Rothfels C.J."/>
            <person name="Schneider L."/>
            <person name="Shu S."/>
            <person name="Stevenson D.W."/>
            <person name="Thummler F."/>
            <person name="Tillich M."/>
            <person name="Villarreal Aguilar J.C."/>
            <person name="Widiez T."/>
            <person name="Wong G.K."/>
            <person name="Wymore A."/>
            <person name="Zhang Y."/>
            <person name="Zimmer A.D."/>
            <person name="Quatrano R.S."/>
            <person name="Mayer K.F.X."/>
            <person name="Goodstein D."/>
            <person name="Casacuberta J.M."/>
            <person name="Vandepoele K."/>
            <person name="Reski R."/>
            <person name="Cuming A.C."/>
            <person name="Tuskan G.A."/>
            <person name="Maumus F."/>
            <person name="Salse J."/>
            <person name="Schmutz J."/>
            <person name="Rensing S.A."/>
        </authorList>
    </citation>
    <scope>NUCLEOTIDE SEQUENCE [LARGE SCALE GENOMIC DNA]</scope>
    <source>
        <strain evidence="2 3">cv. Gransden 2004</strain>
    </source>
</reference>
<name>A0A2K1IK05_PHYPA</name>
<keyword evidence="3" id="KW-1185">Reference proteome</keyword>
<reference evidence="1 3" key="1">
    <citation type="journal article" date="2008" name="Science">
        <title>The Physcomitrella genome reveals evolutionary insights into the conquest of land by plants.</title>
        <authorList>
            <person name="Rensing S."/>
            <person name="Lang D."/>
            <person name="Zimmer A."/>
            <person name="Terry A."/>
            <person name="Salamov A."/>
            <person name="Shapiro H."/>
            <person name="Nishiyama T."/>
            <person name="Perroud P.-F."/>
            <person name="Lindquist E."/>
            <person name="Kamisugi Y."/>
            <person name="Tanahashi T."/>
            <person name="Sakakibara K."/>
            <person name="Fujita T."/>
            <person name="Oishi K."/>
            <person name="Shin-I T."/>
            <person name="Kuroki Y."/>
            <person name="Toyoda A."/>
            <person name="Suzuki Y."/>
            <person name="Hashimoto A."/>
            <person name="Yamaguchi K."/>
            <person name="Sugano A."/>
            <person name="Kohara Y."/>
            <person name="Fujiyama A."/>
            <person name="Anterola A."/>
            <person name="Aoki S."/>
            <person name="Ashton N."/>
            <person name="Barbazuk W.B."/>
            <person name="Barker E."/>
            <person name="Bennetzen J."/>
            <person name="Bezanilla M."/>
            <person name="Blankenship R."/>
            <person name="Cho S.H."/>
            <person name="Dutcher S."/>
            <person name="Estelle M."/>
            <person name="Fawcett J.A."/>
            <person name="Gundlach H."/>
            <person name="Hanada K."/>
            <person name="Heyl A."/>
            <person name="Hicks K.A."/>
            <person name="Hugh J."/>
            <person name="Lohr M."/>
            <person name="Mayer K."/>
            <person name="Melkozernov A."/>
            <person name="Murata T."/>
            <person name="Nelson D."/>
            <person name="Pils B."/>
            <person name="Prigge M."/>
            <person name="Reiss B."/>
            <person name="Renner T."/>
            <person name="Rombauts S."/>
            <person name="Rushton P."/>
            <person name="Sanderfoot A."/>
            <person name="Schween G."/>
            <person name="Shiu S.-H."/>
            <person name="Stueber K."/>
            <person name="Theodoulou F.L."/>
            <person name="Tu H."/>
            <person name="Van de Peer Y."/>
            <person name="Verrier P.J."/>
            <person name="Waters E."/>
            <person name="Wood A."/>
            <person name="Yang L."/>
            <person name="Cove D."/>
            <person name="Cuming A."/>
            <person name="Hasebe M."/>
            <person name="Lucas S."/>
            <person name="Mishler D.B."/>
            <person name="Reski R."/>
            <person name="Grigoriev I."/>
            <person name="Quatrano R.S."/>
            <person name="Boore J.L."/>
        </authorList>
    </citation>
    <scope>NUCLEOTIDE SEQUENCE [LARGE SCALE GENOMIC DNA]</scope>
    <source>
        <strain evidence="2 3">cv. Gransden 2004</strain>
    </source>
</reference>
<evidence type="ECO:0000313" key="2">
    <source>
        <dbReference type="EnsemblPlants" id="Pp3c23_19120V3.1"/>
    </source>
</evidence>
<evidence type="ECO:0000313" key="1">
    <source>
        <dbReference type="EMBL" id="PNR29601.1"/>
    </source>
</evidence>
<dbReference type="Gramene" id="Pp3c23_19120V3.1">
    <property type="protein sequence ID" value="Pp3c23_19120V3.1"/>
    <property type="gene ID" value="Pp3c23_19120"/>
</dbReference>
<accession>A0A2K1IK05</accession>